<name>A0A6P7FKL7_DIAVI</name>
<dbReference type="PROSITE" id="PS51194">
    <property type="entry name" value="HELICASE_CTER"/>
    <property type="match status" value="1"/>
</dbReference>
<comment type="function">
    <text evidence="7">RNA helicase.</text>
</comment>
<dbReference type="FunCoup" id="A0A6P7FKL7">
    <property type="interactions" value="2379"/>
</dbReference>
<dbReference type="AlphaFoldDB" id="A0A6P7FKL7"/>
<evidence type="ECO:0000256" key="2">
    <source>
        <dbReference type="ARBA" id="ARBA00022801"/>
    </source>
</evidence>
<dbReference type="GeneID" id="114328912"/>
<evidence type="ECO:0000259" key="8">
    <source>
        <dbReference type="PROSITE" id="PS51192"/>
    </source>
</evidence>
<dbReference type="SUPFAM" id="SSF52540">
    <property type="entry name" value="P-loop containing nucleoside triphosphate hydrolases"/>
    <property type="match status" value="1"/>
</dbReference>
<evidence type="ECO:0000313" key="12">
    <source>
        <dbReference type="RefSeq" id="XP_028133700.1"/>
    </source>
</evidence>
<dbReference type="PANTHER" id="PTHR24031">
    <property type="entry name" value="RNA HELICASE"/>
    <property type="match status" value="1"/>
</dbReference>
<proteinExistence type="inferred from homology"/>
<evidence type="ECO:0000313" key="10">
    <source>
        <dbReference type="EnsemblMetazoa" id="XP_028133700.1"/>
    </source>
</evidence>
<dbReference type="OrthoDB" id="3370at2759"/>
<evidence type="ECO:0000313" key="11">
    <source>
        <dbReference type="Proteomes" id="UP001652700"/>
    </source>
</evidence>
<keyword evidence="2 6" id="KW-0378">Hydrolase</keyword>
<dbReference type="SMART" id="SM00487">
    <property type="entry name" value="DEXDc"/>
    <property type="match status" value="1"/>
</dbReference>
<dbReference type="GO" id="GO:0003723">
    <property type="term" value="F:RNA binding"/>
    <property type="evidence" value="ECO:0007669"/>
    <property type="project" value="UniProtKB-UniRule"/>
</dbReference>
<dbReference type="InterPro" id="IPR001650">
    <property type="entry name" value="Helicase_C-like"/>
</dbReference>
<dbReference type="Pfam" id="PF00271">
    <property type="entry name" value="Helicase_C"/>
    <property type="match status" value="1"/>
</dbReference>
<dbReference type="Proteomes" id="UP001652700">
    <property type="component" value="Unplaced"/>
</dbReference>
<evidence type="ECO:0000256" key="7">
    <source>
        <dbReference type="RuleBase" id="RU365068"/>
    </source>
</evidence>
<dbReference type="PROSITE" id="PS00039">
    <property type="entry name" value="DEAD_ATP_HELICASE"/>
    <property type="match status" value="1"/>
</dbReference>
<keyword evidence="3 6" id="KW-0347">Helicase</keyword>
<keyword evidence="4 6" id="KW-0067">ATP-binding</keyword>
<dbReference type="Pfam" id="PF00270">
    <property type="entry name" value="DEAD"/>
    <property type="match status" value="1"/>
</dbReference>
<keyword evidence="1 6" id="KW-0547">Nucleotide-binding</keyword>
<dbReference type="GO" id="GO:0003724">
    <property type="term" value="F:RNA helicase activity"/>
    <property type="evidence" value="ECO:0007669"/>
    <property type="project" value="UniProtKB-EC"/>
</dbReference>
<reference evidence="12" key="1">
    <citation type="submission" date="2025-04" db="UniProtKB">
        <authorList>
            <consortium name="RefSeq"/>
        </authorList>
    </citation>
    <scope>IDENTIFICATION</scope>
    <source>
        <tissue evidence="12">Whole insect</tissue>
    </source>
</reference>
<dbReference type="EC" id="3.6.4.13" evidence="7"/>
<comment type="similarity">
    <text evidence="6">Belongs to the DEAD box helicase family.</text>
</comment>
<reference evidence="10" key="2">
    <citation type="submission" date="2025-05" db="UniProtKB">
        <authorList>
            <consortium name="EnsemblMetazoa"/>
        </authorList>
    </citation>
    <scope>IDENTIFICATION</scope>
</reference>
<evidence type="ECO:0000256" key="6">
    <source>
        <dbReference type="RuleBase" id="RU000492"/>
    </source>
</evidence>
<dbReference type="CDD" id="cd17956">
    <property type="entry name" value="DEADc_DDX51"/>
    <property type="match status" value="1"/>
</dbReference>
<dbReference type="InterPro" id="IPR011545">
    <property type="entry name" value="DEAD/DEAH_box_helicase_dom"/>
</dbReference>
<dbReference type="KEGG" id="dvv:114328912"/>
<protein>
    <recommendedName>
        <fullName evidence="7">ATP-dependent RNA helicase</fullName>
        <ecNumber evidence="7">3.6.4.13</ecNumber>
    </recommendedName>
</protein>
<dbReference type="CDD" id="cd18787">
    <property type="entry name" value="SF2_C_DEAD"/>
    <property type="match status" value="1"/>
</dbReference>
<gene>
    <name evidence="12" type="primary">LOC114328912</name>
</gene>
<dbReference type="CTD" id="39871"/>
<dbReference type="RefSeq" id="XP_028133700.1">
    <property type="nucleotide sequence ID" value="XM_028277899.1"/>
</dbReference>
<dbReference type="EnsemblMetazoa" id="XM_028277899.2">
    <property type="protein sequence ID" value="XP_028133700.1"/>
    <property type="gene ID" value="LOC114328912"/>
</dbReference>
<dbReference type="GO" id="GO:0016787">
    <property type="term" value="F:hydrolase activity"/>
    <property type="evidence" value="ECO:0007669"/>
    <property type="project" value="UniProtKB-KW"/>
</dbReference>
<evidence type="ECO:0000256" key="4">
    <source>
        <dbReference type="ARBA" id="ARBA00022840"/>
    </source>
</evidence>
<dbReference type="InterPro" id="IPR000629">
    <property type="entry name" value="RNA-helicase_DEAD-box_CS"/>
</dbReference>
<feature type="domain" description="Helicase C-terminal" evidence="9">
    <location>
        <begin position="423"/>
        <end position="587"/>
    </location>
</feature>
<evidence type="ECO:0000259" key="9">
    <source>
        <dbReference type="PROSITE" id="PS51194"/>
    </source>
</evidence>
<organism evidence="12">
    <name type="scientific">Diabrotica virgifera virgifera</name>
    <name type="common">western corn rootworm</name>
    <dbReference type="NCBI Taxonomy" id="50390"/>
    <lineage>
        <taxon>Eukaryota</taxon>
        <taxon>Metazoa</taxon>
        <taxon>Ecdysozoa</taxon>
        <taxon>Arthropoda</taxon>
        <taxon>Hexapoda</taxon>
        <taxon>Insecta</taxon>
        <taxon>Pterygota</taxon>
        <taxon>Neoptera</taxon>
        <taxon>Endopterygota</taxon>
        <taxon>Coleoptera</taxon>
        <taxon>Polyphaga</taxon>
        <taxon>Cucujiformia</taxon>
        <taxon>Chrysomeloidea</taxon>
        <taxon>Chrysomelidae</taxon>
        <taxon>Galerucinae</taxon>
        <taxon>Diabroticina</taxon>
        <taxon>Diabroticites</taxon>
        <taxon>Diabrotica</taxon>
    </lineage>
</organism>
<comment type="domain">
    <text evidence="7">The Q motif is unique to and characteristic of the DEAD box family of RNA helicases and controls ATP binding and hydrolysis.</text>
</comment>
<sequence length="638" mass="72289">MELFVVNRHDDGQQEEIHNEQDKLDKVLKKIQKNKKLRQKQKEKISQVKQAKQRTLQSREIKRKIKASIIKVPDNINDDFLDKTVENLVITQTSDNIDESKHKKRKLGPESLEGFTVLGAENVANKVKVKRVLPSWLSNPTVISVNLQDLQTKVSDLKQLDKGIRKLLKANNIQYFFPVQAEVIPWLLETSRHSDVIFPRDICVSAPTGSGKTLAYVLPIVQALKKYTVKRIRALVILPTQDLATQVFKTFKTYSQDTNIDVCLISGTNSFAVEQSQLIIENKAFGAVSKIDILVCTAGRLVDHLKVTKGFSLRNLEFLVIDEADRVLENVQNDWLYHLEKHIYQEATNGQTRKVLNLCTLEQARPPQKLLFSATLSQDPEKLQKLSLFQPKLFTSIVETDNAEAAPTSVADTFIGKYTTPKELTEKYVVTSAELKPLFLYELIKLEKLTNSIVFTHSVESAHRLAILLKSLFKEELKVDEISSNLQGKNRSKLIEKFAAGDIDLLVCTDALARGIDLPHIQCVISYSAPKYLKTYIHRAGRTARAGEPGLAVALLNKPQVSKFKSMLNQANHTNIQELVIPEDNLEPLGEKYKESLQELKKVVDNEEKLDLEKTLSAKRTKKIKRKRNNSITSNISK</sequence>
<evidence type="ECO:0000256" key="1">
    <source>
        <dbReference type="ARBA" id="ARBA00022741"/>
    </source>
</evidence>
<keyword evidence="5 7" id="KW-0694">RNA-binding</keyword>
<feature type="domain" description="Helicase ATP-binding" evidence="8">
    <location>
        <begin position="193"/>
        <end position="394"/>
    </location>
</feature>
<dbReference type="PROSITE" id="PS51192">
    <property type="entry name" value="HELICASE_ATP_BIND_1"/>
    <property type="match status" value="1"/>
</dbReference>
<dbReference type="Gene3D" id="3.40.50.300">
    <property type="entry name" value="P-loop containing nucleotide triphosphate hydrolases"/>
    <property type="match status" value="2"/>
</dbReference>
<dbReference type="GO" id="GO:0005524">
    <property type="term" value="F:ATP binding"/>
    <property type="evidence" value="ECO:0007669"/>
    <property type="project" value="UniProtKB-UniRule"/>
</dbReference>
<dbReference type="SMART" id="SM00490">
    <property type="entry name" value="HELICc"/>
    <property type="match status" value="1"/>
</dbReference>
<accession>A0A6P7FKL7</accession>
<comment type="catalytic activity">
    <reaction evidence="7">
        <text>ATP + H2O = ADP + phosphate + H(+)</text>
        <dbReference type="Rhea" id="RHEA:13065"/>
        <dbReference type="ChEBI" id="CHEBI:15377"/>
        <dbReference type="ChEBI" id="CHEBI:15378"/>
        <dbReference type="ChEBI" id="CHEBI:30616"/>
        <dbReference type="ChEBI" id="CHEBI:43474"/>
        <dbReference type="ChEBI" id="CHEBI:456216"/>
        <dbReference type="EC" id="3.6.4.13"/>
    </reaction>
</comment>
<dbReference type="InParanoid" id="A0A6P7FKL7"/>
<dbReference type="InterPro" id="IPR027417">
    <property type="entry name" value="P-loop_NTPase"/>
</dbReference>
<dbReference type="InterPro" id="IPR014001">
    <property type="entry name" value="Helicase_ATP-bd"/>
</dbReference>
<evidence type="ECO:0000256" key="3">
    <source>
        <dbReference type="ARBA" id="ARBA00022806"/>
    </source>
</evidence>
<keyword evidence="11" id="KW-1185">Reference proteome</keyword>
<evidence type="ECO:0000256" key="5">
    <source>
        <dbReference type="ARBA" id="ARBA00022884"/>
    </source>
</evidence>